<keyword evidence="2" id="KW-1185">Reference proteome</keyword>
<reference evidence="1 2" key="1">
    <citation type="submission" date="2015-08" db="EMBL/GenBank/DDBJ databases">
        <title>Next Generation Sequencing and Analysis of the Genome of Puccinia sorghi L Schw, the Causal Agent of Maize Common Rust.</title>
        <authorList>
            <person name="Rochi L."/>
            <person name="Burguener G."/>
            <person name="Darino M."/>
            <person name="Turjanski A."/>
            <person name="Kreff E."/>
            <person name="Dieguez M.J."/>
            <person name="Sacco F."/>
        </authorList>
    </citation>
    <scope>NUCLEOTIDE SEQUENCE [LARGE SCALE GENOMIC DNA]</scope>
    <source>
        <strain evidence="1 2">RO10H11247</strain>
    </source>
</reference>
<sequence length="139" mass="15400">MALRTSNTMELIASLIKQDFWKKVGLGAAGCNAQSIEINNFNLINDVWKTKGSCFGFILLHIFLKLVSWNQKGSFLTKPIINILNKHQLQNKISISSISRQSLKSTGKLDHWDSSATAGSSGCWGLSANTRINMISLSW</sequence>
<dbReference type="AlphaFoldDB" id="A0A0L6VKR5"/>
<evidence type="ECO:0000313" key="2">
    <source>
        <dbReference type="Proteomes" id="UP000037035"/>
    </source>
</evidence>
<proteinExistence type="predicted"/>
<dbReference type="VEuPathDB" id="FungiDB:VP01_1418g3"/>
<dbReference type="Proteomes" id="UP000037035">
    <property type="component" value="Unassembled WGS sequence"/>
</dbReference>
<gene>
    <name evidence="1" type="ORF">VP01_1418g3</name>
</gene>
<protein>
    <submittedName>
        <fullName evidence="1">Uncharacterized protein</fullName>
    </submittedName>
</protein>
<name>A0A0L6VKR5_9BASI</name>
<organism evidence="1 2">
    <name type="scientific">Puccinia sorghi</name>
    <dbReference type="NCBI Taxonomy" id="27349"/>
    <lineage>
        <taxon>Eukaryota</taxon>
        <taxon>Fungi</taxon>
        <taxon>Dikarya</taxon>
        <taxon>Basidiomycota</taxon>
        <taxon>Pucciniomycotina</taxon>
        <taxon>Pucciniomycetes</taxon>
        <taxon>Pucciniales</taxon>
        <taxon>Pucciniaceae</taxon>
        <taxon>Puccinia</taxon>
    </lineage>
</organism>
<dbReference type="EMBL" id="LAVV01004654">
    <property type="protein sequence ID" value="KNZ61333.1"/>
    <property type="molecule type" value="Genomic_DNA"/>
</dbReference>
<comment type="caution">
    <text evidence="1">The sequence shown here is derived from an EMBL/GenBank/DDBJ whole genome shotgun (WGS) entry which is preliminary data.</text>
</comment>
<evidence type="ECO:0000313" key="1">
    <source>
        <dbReference type="EMBL" id="KNZ61333.1"/>
    </source>
</evidence>
<accession>A0A0L6VKR5</accession>